<dbReference type="EnsemblPlants" id="AUR62033974-RA">
    <property type="protein sequence ID" value="AUR62033974-RA:cds"/>
    <property type="gene ID" value="AUR62033974"/>
</dbReference>
<dbReference type="SUPFAM" id="SSF53335">
    <property type="entry name" value="S-adenosyl-L-methionine-dependent methyltransferases"/>
    <property type="match status" value="1"/>
</dbReference>
<dbReference type="GO" id="GO:0046872">
    <property type="term" value="F:metal ion binding"/>
    <property type="evidence" value="ECO:0007669"/>
    <property type="project" value="UniProtKB-KW"/>
</dbReference>
<dbReference type="InterPro" id="IPR029063">
    <property type="entry name" value="SAM-dependent_MTases_sf"/>
</dbReference>
<dbReference type="InterPro" id="IPR042086">
    <property type="entry name" value="MeTrfase_capping"/>
</dbReference>
<dbReference type="Pfam" id="PF03492">
    <property type="entry name" value="Methyltransf_7"/>
    <property type="match status" value="1"/>
</dbReference>
<keyword evidence="1" id="KW-0489">Methyltransferase</keyword>
<protein>
    <submittedName>
        <fullName evidence="5">Uncharacterized protein</fullName>
    </submittedName>
</protein>
<keyword evidence="2" id="KW-0808">Transferase</keyword>
<dbReference type="Gene3D" id="3.40.50.150">
    <property type="entry name" value="Vaccinia Virus protein VP39"/>
    <property type="match status" value="1"/>
</dbReference>
<evidence type="ECO:0000313" key="6">
    <source>
        <dbReference type="Proteomes" id="UP000596660"/>
    </source>
</evidence>
<evidence type="ECO:0000256" key="2">
    <source>
        <dbReference type="ARBA" id="ARBA00022679"/>
    </source>
</evidence>
<dbReference type="Gramene" id="AUR62033974-RA">
    <property type="protein sequence ID" value="AUR62033974-RA:cds"/>
    <property type="gene ID" value="AUR62033974"/>
</dbReference>
<keyword evidence="3" id="KW-0479">Metal-binding</keyword>
<dbReference type="AlphaFoldDB" id="A0A803MRS3"/>
<reference evidence="5" key="1">
    <citation type="journal article" date="2017" name="Nature">
        <title>The genome of Chenopodium quinoa.</title>
        <authorList>
            <person name="Jarvis D.E."/>
            <person name="Ho Y.S."/>
            <person name="Lightfoot D.J."/>
            <person name="Schmoeckel S.M."/>
            <person name="Li B."/>
            <person name="Borm T.J.A."/>
            <person name="Ohyanagi H."/>
            <person name="Mineta K."/>
            <person name="Michell C.T."/>
            <person name="Saber N."/>
            <person name="Kharbatia N.M."/>
            <person name="Rupper R.R."/>
            <person name="Sharp A.R."/>
            <person name="Dally N."/>
            <person name="Boughton B.A."/>
            <person name="Woo Y.H."/>
            <person name="Gao G."/>
            <person name="Schijlen E.G.W.M."/>
            <person name="Guo X."/>
            <person name="Momin A.A."/>
            <person name="Negrao S."/>
            <person name="Al-Babili S."/>
            <person name="Gehring C."/>
            <person name="Roessner U."/>
            <person name="Jung C."/>
            <person name="Murphy K."/>
            <person name="Arold S.T."/>
            <person name="Gojobori T."/>
            <person name="van der Linden C.G."/>
            <person name="van Loo E.N."/>
            <person name="Jellen E.N."/>
            <person name="Maughan P.J."/>
            <person name="Tester M."/>
        </authorList>
    </citation>
    <scope>NUCLEOTIDE SEQUENCE [LARGE SCALE GENOMIC DNA]</scope>
    <source>
        <strain evidence="5">cv. PI 614886</strain>
    </source>
</reference>
<dbReference type="PANTHER" id="PTHR31009">
    <property type="entry name" value="S-ADENOSYL-L-METHIONINE:CARBOXYL METHYLTRANSFERASE FAMILY PROTEIN"/>
    <property type="match status" value="1"/>
</dbReference>
<proteinExistence type="predicted"/>
<evidence type="ECO:0000256" key="3">
    <source>
        <dbReference type="ARBA" id="ARBA00022723"/>
    </source>
</evidence>
<reference evidence="5" key="2">
    <citation type="submission" date="2021-03" db="UniProtKB">
        <authorList>
            <consortium name="EnsemblPlants"/>
        </authorList>
    </citation>
    <scope>IDENTIFICATION</scope>
</reference>
<sequence>MVIEIMQRKCKESKHDSEVHQQPKLHMYMNDLPSNDFSLLFKDLLNLEVLKRKDEGEPVCFLMGVPGSYYDVLFPHNTLHFVHSNYTLHWLSKIPPGLYDDQGMSINKGNTHIAETSPKPVAEAYWAQFEQDFNQFLKCRSKEVVLNGFMLLTITGSPCLTDSLPWTPFLMTKIMTQALTCLVSEGVIKEEKLDNFEFPLYLANTDELGSIVQKEGSFLVEHSVTTELDMVPEIEDKWERSQIITNLVRAYTESELDHLVSIHQWFRGQGLKEES</sequence>
<dbReference type="Gene3D" id="1.10.1200.270">
    <property type="entry name" value="Methyltransferase, alpha-helical capping domain"/>
    <property type="match status" value="1"/>
</dbReference>
<name>A0A803MRS3_CHEQI</name>
<dbReference type="GO" id="GO:0032259">
    <property type="term" value="P:methylation"/>
    <property type="evidence" value="ECO:0007669"/>
    <property type="project" value="UniProtKB-KW"/>
</dbReference>
<keyword evidence="4" id="KW-0460">Magnesium</keyword>
<dbReference type="GO" id="GO:0008168">
    <property type="term" value="F:methyltransferase activity"/>
    <property type="evidence" value="ECO:0007669"/>
    <property type="project" value="UniProtKB-KW"/>
</dbReference>
<dbReference type="Proteomes" id="UP000596660">
    <property type="component" value="Unplaced"/>
</dbReference>
<accession>A0A803MRS3</accession>
<evidence type="ECO:0000256" key="1">
    <source>
        <dbReference type="ARBA" id="ARBA00022603"/>
    </source>
</evidence>
<evidence type="ECO:0000256" key="4">
    <source>
        <dbReference type="ARBA" id="ARBA00022842"/>
    </source>
</evidence>
<keyword evidence="6" id="KW-1185">Reference proteome</keyword>
<dbReference type="InterPro" id="IPR005299">
    <property type="entry name" value="MeTrfase_7"/>
</dbReference>
<organism evidence="5 6">
    <name type="scientific">Chenopodium quinoa</name>
    <name type="common">Quinoa</name>
    <dbReference type="NCBI Taxonomy" id="63459"/>
    <lineage>
        <taxon>Eukaryota</taxon>
        <taxon>Viridiplantae</taxon>
        <taxon>Streptophyta</taxon>
        <taxon>Embryophyta</taxon>
        <taxon>Tracheophyta</taxon>
        <taxon>Spermatophyta</taxon>
        <taxon>Magnoliopsida</taxon>
        <taxon>eudicotyledons</taxon>
        <taxon>Gunneridae</taxon>
        <taxon>Pentapetalae</taxon>
        <taxon>Caryophyllales</taxon>
        <taxon>Chenopodiaceae</taxon>
        <taxon>Chenopodioideae</taxon>
        <taxon>Atripliceae</taxon>
        <taxon>Chenopodium</taxon>
    </lineage>
</organism>
<evidence type="ECO:0000313" key="5">
    <source>
        <dbReference type="EnsemblPlants" id="AUR62033974-RA:cds"/>
    </source>
</evidence>